<reference evidence="3" key="1">
    <citation type="submission" date="2025-08" db="UniProtKB">
        <authorList>
            <consortium name="RefSeq"/>
        </authorList>
    </citation>
    <scope>IDENTIFICATION</scope>
</reference>
<gene>
    <name evidence="3" type="primary">LOC106807137</name>
</gene>
<evidence type="ECO:0000313" key="3">
    <source>
        <dbReference type="RefSeq" id="XP_014664885.1"/>
    </source>
</evidence>
<dbReference type="Proteomes" id="UP000695022">
    <property type="component" value="Unplaced"/>
</dbReference>
<feature type="region of interest" description="Disordered" evidence="1">
    <location>
        <begin position="266"/>
        <end position="366"/>
    </location>
</feature>
<dbReference type="GeneID" id="106807137"/>
<protein>
    <submittedName>
        <fullName evidence="3">Uncharacterized protein LOC106807137</fullName>
    </submittedName>
</protein>
<sequence length="366" mass="38828">MKDSHVALSSSPTKKLTTTFCNPSVFRCIDYFVLLPKSPKVTLARRSSFAASLWQRLKRHAADVVADGSDSRRLDAAVYRAELLYPDYVGRLVQKTPSGGGVKRWCVLSDILFCVFVSERAERATDVILLPGNTVKSLIFRTASLYTAKSKRGGGNGGGGGGGWGTSKTLDDLDMFQFMIENEATGEKFKFSTANQLELDKWVSLLKIASCLDPTIVPPDDATSGDVNGDPMDPYQRATVPVPSDYYGDLSDQALYGDCSTLASLLPSTPARGQQQQQRDEYSADDSVGDEIRTPLGDRDAVRDSNRALAESGGAPARHGKKSITFSDVIAGGARTTDASRHAARAGGGGSSGSGAAAAVAATPAT</sequence>
<feature type="compositionally biased region" description="Low complexity" evidence="1">
    <location>
        <begin position="354"/>
        <end position="366"/>
    </location>
</feature>
<dbReference type="RefSeq" id="XP_014664885.1">
    <property type="nucleotide sequence ID" value="XM_014809399.1"/>
</dbReference>
<keyword evidence="2" id="KW-1185">Reference proteome</keyword>
<dbReference type="SUPFAM" id="SSF50729">
    <property type="entry name" value="PH domain-like"/>
    <property type="match status" value="1"/>
</dbReference>
<feature type="compositionally biased region" description="Basic and acidic residues" evidence="1">
    <location>
        <begin position="290"/>
        <end position="306"/>
    </location>
</feature>
<evidence type="ECO:0000313" key="2">
    <source>
        <dbReference type="Proteomes" id="UP000695022"/>
    </source>
</evidence>
<organism evidence="2 3">
    <name type="scientific">Priapulus caudatus</name>
    <name type="common">Priapulid worm</name>
    <dbReference type="NCBI Taxonomy" id="37621"/>
    <lineage>
        <taxon>Eukaryota</taxon>
        <taxon>Metazoa</taxon>
        <taxon>Ecdysozoa</taxon>
        <taxon>Scalidophora</taxon>
        <taxon>Priapulida</taxon>
        <taxon>Priapulimorpha</taxon>
        <taxon>Priapulimorphida</taxon>
        <taxon>Priapulidae</taxon>
        <taxon>Priapulus</taxon>
    </lineage>
</organism>
<proteinExistence type="predicted"/>
<accession>A0ABM1DY64</accession>
<evidence type="ECO:0000256" key="1">
    <source>
        <dbReference type="SAM" id="MobiDB-lite"/>
    </source>
</evidence>
<name>A0ABM1DY64_PRICU</name>
<feature type="compositionally biased region" description="Polar residues" evidence="1">
    <location>
        <begin position="266"/>
        <end position="277"/>
    </location>
</feature>
<feature type="region of interest" description="Disordered" evidence="1">
    <location>
        <begin position="220"/>
        <end position="244"/>
    </location>
</feature>